<evidence type="ECO:0000256" key="1">
    <source>
        <dbReference type="ARBA" id="ARBA00001964"/>
    </source>
</evidence>
<dbReference type="NCBIfam" id="TIGR03181">
    <property type="entry name" value="PDH_E1_alph_x"/>
    <property type="match status" value="1"/>
</dbReference>
<feature type="domain" description="Dehydrogenase E1 component" evidence="11">
    <location>
        <begin position="41"/>
        <end position="326"/>
    </location>
</feature>
<dbReference type="PANTHER" id="PTHR43380:SF1">
    <property type="entry name" value="2-OXOISOVALERATE DEHYDROGENASE SUBUNIT ALPHA, MITOCHONDRIAL"/>
    <property type="match status" value="1"/>
</dbReference>
<comment type="caution">
    <text evidence="12">The sequence shown here is derived from an EMBL/GenBank/DDBJ whole genome shotgun (WGS) entry which is preliminary data.</text>
</comment>
<accession>A0ABS0F3B4</accession>
<evidence type="ECO:0000256" key="4">
    <source>
        <dbReference type="ARBA" id="ARBA00014159"/>
    </source>
</evidence>
<evidence type="ECO:0000256" key="6">
    <source>
        <dbReference type="ARBA" id="ARBA00023052"/>
    </source>
</evidence>
<dbReference type="Pfam" id="PF00676">
    <property type="entry name" value="E1_dh"/>
    <property type="match status" value="1"/>
</dbReference>
<comment type="catalytic activity">
    <reaction evidence="9 10">
        <text>N(6)-[(R)-lipoyl]-L-lysyl-[protein] + pyruvate + H(+) = N(6)-[(R)-S(8)-acetyldihydrolipoyl]-L-lysyl-[protein] + CO2</text>
        <dbReference type="Rhea" id="RHEA:19189"/>
        <dbReference type="Rhea" id="RHEA-COMP:10474"/>
        <dbReference type="Rhea" id="RHEA-COMP:10478"/>
        <dbReference type="ChEBI" id="CHEBI:15361"/>
        <dbReference type="ChEBI" id="CHEBI:15378"/>
        <dbReference type="ChEBI" id="CHEBI:16526"/>
        <dbReference type="ChEBI" id="CHEBI:83099"/>
        <dbReference type="ChEBI" id="CHEBI:83111"/>
        <dbReference type="EC" id="1.2.4.1"/>
    </reaction>
</comment>
<sequence length="355" mass="39358">MQVYRFTGDTKPDQVLNEAGEVVGSLPDNAVDLALKWYPFMIFCRKFDERAQLLQRQGRIGTYAPFRGQEAAQIGSFAVLRPSDWVFPTYRELAGMMYHGLEPVHALLKSRGHPDAGRMPEGLHMAPVQIAIAAQILHAVGAGWACKLRQADDVAVAYFGDGATSEGDFHEGMNFASVMRLPVVFFCQNNQYAISVPVERQTASPTIAQKAIAYGVEGLRVDGNDVFAVYQATRYAVDRARRGAGPTLIEAVTYRLGPHTTADDPGRYREAADVERWAAAKDPLVRLRLWLTRQGLWDDARQAACEEEAEARVRQAVAEMEAYPHKPLADAARHVYAEVPEDLALDLAERGKEAR</sequence>
<keyword evidence="6 10" id="KW-0786">Thiamine pyrophosphate</keyword>
<evidence type="ECO:0000256" key="10">
    <source>
        <dbReference type="RuleBase" id="RU366007"/>
    </source>
</evidence>
<gene>
    <name evidence="12" type="primary">pdhA</name>
    <name evidence="12" type="ORF">IW967_07680</name>
</gene>
<evidence type="ECO:0000256" key="8">
    <source>
        <dbReference type="ARBA" id="ARBA00025211"/>
    </source>
</evidence>
<evidence type="ECO:0000256" key="3">
    <source>
        <dbReference type="ARBA" id="ARBA00012281"/>
    </source>
</evidence>
<dbReference type="PANTHER" id="PTHR43380">
    <property type="entry name" value="2-OXOISOVALERATE DEHYDROGENASE SUBUNIT ALPHA, MITOCHONDRIAL"/>
    <property type="match status" value="1"/>
</dbReference>
<dbReference type="SUPFAM" id="SSF52518">
    <property type="entry name" value="Thiamin diphosphate-binding fold (THDP-binding)"/>
    <property type="match status" value="1"/>
</dbReference>
<evidence type="ECO:0000256" key="5">
    <source>
        <dbReference type="ARBA" id="ARBA00023002"/>
    </source>
</evidence>
<dbReference type="EC" id="1.2.4.1" evidence="3 10"/>
<comment type="cofactor">
    <cofactor evidence="1 10">
        <name>thiamine diphosphate</name>
        <dbReference type="ChEBI" id="CHEBI:58937"/>
    </cofactor>
</comment>
<dbReference type="InterPro" id="IPR050771">
    <property type="entry name" value="Alpha-ketoacid_DH_E1_comp"/>
</dbReference>
<dbReference type="InterPro" id="IPR029061">
    <property type="entry name" value="THDP-binding"/>
</dbReference>
<dbReference type="InterPro" id="IPR001017">
    <property type="entry name" value="DH_E1"/>
</dbReference>
<dbReference type="InterPro" id="IPR017596">
    <property type="entry name" value="PdhA/BkdA"/>
</dbReference>
<dbReference type="Proteomes" id="UP000642910">
    <property type="component" value="Unassembled WGS sequence"/>
</dbReference>
<evidence type="ECO:0000256" key="9">
    <source>
        <dbReference type="ARBA" id="ARBA00051231"/>
    </source>
</evidence>
<dbReference type="CDD" id="cd02000">
    <property type="entry name" value="TPP_E1_PDC_ADC_BCADC"/>
    <property type="match status" value="1"/>
</dbReference>
<name>A0ABS0F3B4_9BACL</name>
<keyword evidence="5 10" id="KW-0560">Oxidoreductase</keyword>
<dbReference type="RefSeq" id="WP_195867514.1">
    <property type="nucleotide sequence ID" value="NZ_JADPKZ010000038.1"/>
</dbReference>
<dbReference type="Gene3D" id="3.40.50.970">
    <property type="match status" value="1"/>
</dbReference>
<evidence type="ECO:0000256" key="2">
    <source>
        <dbReference type="ARBA" id="ARBA00011870"/>
    </source>
</evidence>
<evidence type="ECO:0000256" key="7">
    <source>
        <dbReference type="ARBA" id="ARBA00023317"/>
    </source>
</evidence>
<reference evidence="12 13" key="1">
    <citation type="submission" date="2020-11" db="EMBL/GenBank/DDBJ databases">
        <title>Genomic insight of Alicyclobacillus mali FL 18 reveals a new arsenic-resistant strain, with potential in environmental biotechnology.</title>
        <authorList>
            <person name="Fiorentino G."/>
            <person name="Gallo G."/>
            <person name="Aulitto M."/>
        </authorList>
    </citation>
    <scope>NUCLEOTIDE SEQUENCE [LARGE SCALE GENOMIC DNA]</scope>
    <source>
        <strain evidence="12 13">FL 18</strain>
    </source>
</reference>
<comment type="function">
    <text evidence="8 10">The pyruvate dehydrogenase complex catalyzes the overall conversion of pyruvate to acetyl-CoA and CO(2). It contains multiple copies of three enzymatic components: pyruvate dehydrogenase (E1), dihydrolipoamide acetyltransferase (E2) and lipoamide dehydrogenase (E3).</text>
</comment>
<proteinExistence type="predicted"/>
<evidence type="ECO:0000313" key="12">
    <source>
        <dbReference type="EMBL" id="MBF8377744.1"/>
    </source>
</evidence>
<evidence type="ECO:0000313" key="13">
    <source>
        <dbReference type="Proteomes" id="UP000642910"/>
    </source>
</evidence>
<comment type="subunit">
    <text evidence="2 10">Heterodimer of an alpha and a beta chain.</text>
</comment>
<organism evidence="12 13">
    <name type="scientific">Alicyclobacillus mali</name>
    <name type="common">ex Roth et al. 2021</name>
    <dbReference type="NCBI Taxonomy" id="1123961"/>
    <lineage>
        <taxon>Bacteria</taxon>
        <taxon>Bacillati</taxon>
        <taxon>Bacillota</taxon>
        <taxon>Bacilli</taxon>
        <taxon>Bacillales</taxon>
        <taxon>Alicyclobacillaceae</taxon>
        <taxon>Alicyclobacillus</taxon>
    </lineage>
</organism>
<keyword evidence="13" id="KW-1185">Reference proteome</keyword>
<evidence type="ECO:0000259" key="11">
    <source>
        <dbReference type="Pfam" id="PF00676"/>
    </source>
</evidence>
<dbReference type="EMBL" id="JADPKZ010000038">
    <property type="protein sequence ID" value="MBF8377744.1"/>
    <property type="molecule type" value="Genomic_DNA"/>
</dbReference>
<protein>
    <recommendedName>
        <fullName evidence="4 10">Pyruvate dehydrogenase E1 component subunit alpha</fullName>
        <ecNumber evidence="3 10">1.2.4.1</ecNumber>
    </recommendedName>
</protein>
<keyword evidence="7 10" id="KW-0670">Pyruvate</keyword>